<gene>
    <name evidence="9" type="ORF">BDP27DRAFT_1534258</name>
</gene>
<evidence type="ECO:0000256" key="2">
    <source>
        <dbReference type="ARBA" id="ARBA00022448"/>
    </source>
</evidence>
<comment type="caution">
    <text evidence="9">The sequence shown here is derived from an EMBL/GenBank/DDBJ whole genome shotgun (WGS) entry which is preliminary data.</text>
</comment>
<evidence type="ECO:0000256" key="3">
    <source>
        <dbReference type="ARBA" id="ARBA00023055"/>
    </source>
</evidence>
<feature type="region of interest" description="Disordered" evidence="4">
    <location>
        <begin position="1637"/>
        <end position="1677"/>
    </location>
</feature>
<dbReference type="InterPro" id="IPR026854">
    <property type="entry name" value="VPS13_N"/>
</dbReference>
<feature type="region of interest" description="Disordered" evidence="4">
    <location>
        <begin position="415"/>
        <end position="451"/>
    </location>
</feature>
<dbReference type="GO" id="GO:0007005">
    <property type="term" value="P:mitochondrion organization"/>
    <property type="evidence" value="ECO:0007669"/>
    <property type="project" value="TreeGrafter"/>
</dbReference>
<comment type="similarity">
    <text evidence="1">Belongs to the VPS13 family.</text>
</comment>
<feature type="domain" description="Intermembrane lipid transfer protein VPS13-like C-terminal" evidence="8">
    <location>
        <begin position="2957"/>
        <end position="3064"/>
    </location>
</feature>
<dbReference type="OrthoDB" id="428159at2759"/>
<evidence type="ECO:0000313" key="9">
    <source>
        <dbReference type="EMBL" id="KAF9076300.1"/>
    </source>
</evidence>
<feature type="compositionally biased region" description="Polar residues" evidence="4">
    <location>
        <begin position="1637"/>
        <end position="1673"/>
    </location>
</feature>
<sequence>MWWLDPGKELFNRILAPYVENLDMNQVNYGIGQGQLTLRKLRLKKGALDKFRLPVDVLEGHLGEFTLSLHWMNLGNQPVEVLIKDVYLLVVPSTQSAYDPEEEEKRAQAAKLERLENAELLHMRGQAEQTDSSPQQQGLLASLTAKIINNLQITVQNIHIRYEDKMSVPGHPFAAGVTLAGFTAVSVNEDWQPTFIESTAGAIHKLAKLESLALYFDTDSPSMAGLPLQEAVEKFNKMIAHDAQDSPHQFILKPVSGEGRIIMNHNFDNSTPRFDVQLLFNEIGVTLDDNQYRDVISLLDMYHVYIRQHQYRKYRPSDEEFETNAGRARLNYVGTAILENVRQRRRQWTWQYFAERRDDRLKYVELFQKKILESSSPTDSQSLEKLEKKLTYEDLRFYRSIARSKLKKDTALRKRLEAEKPQQPQKQSWGSWLWGSSSSDTQKDPSFGGTMTDEQRKQLYDVLDYDEKSAVAEALDAPRDSLKARIKATLNKGSFALRSDPHGKIQDIISVNFDAFQANVIQRPDNLEASVSLGGFAVFDGTTANSVHPQIVQVKDLDPEELRDSEKDDPFLFIKYEHNPLDERADNALTARMRHMEIIYHKGYVEAVYKFLKPPPNVASQTLEGLRKETRAGLEFALQNHKTIDIQMDMNAPIIIIPEDVTTPHCKHLIVDAGHIAIESELADKETIRAVQLKRSQQYSDEDYRRLEALMYDKLSLKLHSAQFVIGNDLQSCRDALKSNSSDSLHLLERINIDLQIQNSIVPTAFNLARFKVSGKLPSLQVNLSDTKYKSLMRLIDVCIPKFDDPSEVTRPREGPEIGRFPLVPGSLFSQAEQEYHVEEDDGDENAANTSGSQDGEEVFFEAEEGVTEHPEIHQHLFELTFQVDQLGASLSKTGQDGLENPLGSVTLERFDLKFGLAKYDMKVDVNLRSMSMDLVQTGSDTMKFMSTESHEEKDLLSVRYVRVQQESPEFSSVYEGIEQSVDVTISTFIFHAAPEPVLMLYDFIMTTFVPESNNSPGPGSQVSEVTPASAVQVASGDEKKIKVSVILESVQVALVNESMNLATLSLSTADVTVVVRPKALLVTGRLGSLALSNDSDMLTMRSEFNQLMSIEGENFAEFRYETFDPEDKNYAGIKSSISLSAGSIKLHFLEEPLHDIYLFLAKLAKLKGLYDAATQAAVQTASEMDTELLQFNISIKSPIIIFPSNPTQSSDMLVLRLGEVSAKNSCEGVVNKINASLRGIQLTSNLIHNKSVSVLKMIDDINITADVLQTAPIDRTVHFEEPDTRVSIHISDVKLHLTQIQYGLLINLSQTIPRVLVGAPEGASQAESKASELKPKEELSRHVDPTPDATAAADSRTWPTLDLVVDVDTVRLHLYDQYATEESNLKEHGIARFALNHNNLRLKMLAGGGGEAQVVLKSFTVSNTRPGNTKFREIIPAAQHDRNQFMILYTMSSNSDSSSLVLLTIDSPQVIFAVDPVFALIHFFTSAFPSEPTNLDSEQIDSVPSNSSEEVTAKSSLDFRVDLHDVSISVLGDDSDSDSQSIQLSIKQILLSQQGITALTVNQLGMSLMQMGRPADTVRFLDDFDLTFSLDNRSSTSQLTTNIELNTRPIIFRASYRDINLISAIVNKAIALSSNSTAGSQESGSDPSGMSTRSSGGRVSRPSFSKKASTSKVKPVGKARIMTSKEQFKGSLDGFRLVLIGDLHEQPMLHLKVKPFIIGAKDWSGELSATTTLATQISYWNLTNSHWEPLIDPWTFSVSLSKENSAGALNVNLLARERLDVNLSTTFAELAMTTMNLWNQESEHILDKARGSYAPYRIRNRTGYPVFIWTDDDGSSSGKDSSGGIQLAHSQTIDWRFDDWKTMREHVSNSEQHNIGIRFVNKSWEHLRSVPVDREGEFVFPLKPKTEKHTNRLLCEIRVVDNVKLVTIRSTYKVENQTLYPLEITLVDDRGHPIYSLEKVAPGQDYALPIEAVNTSKIRIQPDQGFGYKWCNPVRWEDLVTKKSLTIRCPHSDPQEAAFRFQAWVQSDLNPNDSLVRKYPKINLKLRAPLELENLLPYNVQYRVYDKDTDSNWKSFLRQGGLMPVHSVELSHLVLLNIEVQDTIFKPSDFAIINTDGNGDFDVENRLTLLDQNDRKLNLKLNYIRYPDSGGAFKVQIYSPYIVVNKTGLPFGVKSVRSNRAISPQDVAGDTNTNALIRPTPFMLSHTNDQGHEFSLRLGESAWSKPVSVEAPAAEIALIIPSQKQKADEIHVGVSWAEGLGKYKLSKVMTLAPRFILRNNLSEPISFREHGVAPREKSVMSPGERCSLNFIRASTEKLLTVAYPGLNAQWSAPFNIEDIGIQHFRLKAPGDTSDQTRLIRVDVKIDGSTIFVYLSSGADDWPFVVENGSDHTFTLWQKDSTRDDQNVSSKPLTVYTVNPHANFFYAWDQPAARDKKIVLCVNGSKRTIDVMEIGDLIPFKFLEGQKAKAVSLDVRADGDKQVLSITNYNAEQSLYKPRRASTGTLTRQDTTASSVEAFEAVTEELVPTFGLQVQFSGIGVSLVNRRLVEVVYMSLNALTFEYTNSTVAQSFNVSCGTLQIDNQLHDALYPVILQPTPLPKDSATLPTVQASIILLKDETHGVLFVKYCSILLQALTIEADEDLLFSIYDLTQIKGASWERDTHDILIEHLEDIPEPKDTATGQALYFEVLELQPIKLSLSFMRTERVSSEEKLSLKNPLAVVLNAFTMAVGNINDAPLEMNALAIKDMRLTTPELQSRIMLHYRQNVLRQLYRILGSADFIGNPVGLFESVSSGVADIFYEPFNGVVMHGNKEIGIGIAKGAASFVKKTVFGLSDSMTKFTSSVGKGLSAATFDSEYQARRRMVQRRNKPKHAIYGVAAGGEAFASSVASAMEGVLMKPLEGAESEGAVGFFKGMGKGIVGAVTKPVVGVFDLASNVSEGIRNTTTVFDSPERDRVRQPRLVPHDSVLRPYSAREAMGQYWMKDLNNGAYRRELYVAHINTAGSDNVVLLTMSRVLSFWSKKLRLDWELPLTQVQGITVEDTGIRFAHKSGKENDKFVFIPDKAQQSWLFERVAFVVKTFNSRKRMDA</sequence>
<name>A0A9P5Q9N7_9AGAR</name>
<dbReference type="PANTHER" id="PTHR16166:SF93">
    <property type="entry name" value="INTERMEMBRANE LIPID TRANSFER PROTEIN VPS13"/>
    <property type="match status" value="1"/>
</dbReference>
<evidence type="ECO:0000259" key="7">
    <source>
        <dbReference type="Pfam" id="PF25036"/>
    </source>
</evidence>
<dbReference type="Pfam" id="PF25033">
    <property type="entry name" value="VPS13_M"/>
    <property type="match status" value="1"/>
</dbReference>
<dbReference type="InterPro" id="IPR026847">
    <property type="entry name" value="VPS13"/>
</dbReference>
<evidence type="ECO:0000256" key="1">
    <source>
        <dbReference type="ARBA" id="ARBA00006545"/>
    </source>
</evidence>
<dbReference type="Pfam" id="PF25037">
    <property type="entry name" value="VPS13_C"/>
    <property type="match status" value="1"/>
</dbReference>
<dbReference type="GO" id="GO:0045053">
    <property type="term" value="P:protein retention in Golgi apparatus"/>
    <property type="evidence" value="ECO:0007669"/>
    <property type="project" value="TreeGrafter"/>
</dbReference>
<feature type="compositionally biased region" description="Basic and acidic residues" evidence="4">
    <location>
        <begin position="1330"/>
        <end position="1346"/>
    </location>
</feature>
<accession>A0A9P5Q9N7</accession>
<evidence type="ECO:0000259" key="5">
    <source>
        <dbReference type="Pfam" id="PF12624"/>
    </source>
</evidence>
<dbReference type="EMBL" id="JADNRY010000007">
    <property type="protein sequence ID" value="KAF9076300.1"/>
    <property type="molecule type" value="Genomic_DNA"/>
</dbReference>
<dbReference type="InterPro" id="IPR009543">
    <property type="entry name" value="VPS13_VAB"/>
</dbReference>
<dbReference type="PANTHER" id="PTHR16166">
    <property type="entry name" value="VACUOLAR PROTEIN SORTING-ASSOCIATED PROTEIN VPS13"/>
    <property type="match status" value="1"/>
</dbReference>
<evidence type="ECO:0000313" key="10">
    <source>
        <dbReference type="Proteomes" id="UP000772434"/>
    </source>
</evidence>
<keyword evidence="3" id="KW-0445">Lipid transport</keyword>
<keyword evidence="2" id="KW-0813">Transport</keyword>
<organism evidence="9 10">
    <name type="scientific">Rhodocollybia butyracea</name>
    <dbReference type="NCBI Taxonomy" id="206335"/>
    <lineage>
        <taxon>Eukaryota</taxon>
        <taxon>Fungi</taxon>
        <taxon>Dikarya</taxon>
        <taxon>Basidiomycota</taxon>
        <taxon>Agaricomycotina</taxon>
        <taxon>Agaricomycetes</taxon>
        <taxon>Agaricomycetidae</taxon>
        <taxon>Agaricales</taxon>
        <taxon>Marasmiineae</taxon>
        <taxon>Omphalotaceae</taxon>
        <taxon>Rhodocollybia</taxon>
    </lineage>
</organism>
<dbReference type="Pfam" id="PF25036">
    <property type="entry name" value="VPS13_VAB"/>
    <property type="match status" value="1"/>
</dbReference>
<proteinExistence type="inferred from homology"/>
<dbReference type="InterPro" id="IPR056748">
    <property type="entry name" value="VPS13-like_C"/>
</dbReference>
<feature type="region of interest" description="Disordered" evidence="4">
    <location>
        <begin position="837"/>
        <end position="856"/>
    </location>
</feature>
<feature type="compositionally biased region" description="Low complexity" evidence="4">
    <location>
        <begin position="428"/>
        <end position="439"/>
    </location>
</feature>
<protein>
    <submittedName>
        <fullName evidence="9">Vacuolar protein sorting-associated protein 13</fullName>
    </submittedName>
</protein>
<evidence type="ECO:0000259" key="8">
    <source>
        <dbReference type="Pfam" id="PF25037"/>
    </source>
</evidence>
<evidence type="ECO:0000259" key="6">
    <source>
        <dbReference type="Pfam" id="PF25033"/>
    </source>
</evidence>
<dbReference type="Proteomes" id="UP000772434">
    <property type="component" value="Unassembled WGS sequence"/>
</dbReference>
<feature type="region of interest" description="Disordered" evidence="4">
    <location>
        <begin position="1324"/>
        <end position="1353"/>
    </location>
</feature>
<dbReference type="GO" id="GO:0006869">
    <property type="term" value="P:lipid transport"/>
    <property type="evidence" value="ECO:0007669"/>
    <property type="project" value="UniProtKB-KW"/>
</dbReference>
<dbReference type="GO" id="GO:0006623">
    <property type="term" value="P:protein targeting to vacuole"/>
    <property type="evidence" value="ECO:0007669"/>
    <property type="project" value="TreeGrafter"/>
</dbReference>
<dbReference type="GO" id="GO:0045324">
    <property type="term" value="P:late endosome to vacuole transport"/>
    <property type="evidence" value="ECO:0007669"/>
    <property type="project" value="TreeGrafter"/>
</dbReference>
<feature type="domain" description="Vacuolar protein sorting-associated protein 13 VPS13 adaptor binding" evidence="7">
    <location>
        <begin position="1860"/>
        <end position="2434"/>
    </location>
</feature>
<keyword evidence="10" id="KW-1185">Reference proteome</keyword>
<feature type="domain" description="VPS13-like middle region" evidence="6">
    <location>
        <begin position="1055"/>
        <end position="1796"/>
    </location>
</feature>
<dbReference type="InterPro" id="IPR056747">
    <property type="entry name" value="VPS13-like_M"/>
</dbReference>
<evidence type="ECO:0000256" key="4">
    <source>
        <dbReference type="SAM" id="MobiDB-lite"/>
    </source>
</evidence>
<dbReference type="Pfam" id="PF12624">
    <property type="entry name" value="VPS13_N"/>
    <property type="match status" value="1"/>
</dbReference>
<reference evidence="9" key="1">
    <citation type="submission" date="2020-11" db="EMBL/GenBank/DDBJ databases">
        <authorList>
            <consortium name="DOE Joint Genome Institute"/>
            <person name="Ahrendt S."/>
            <person name="Riley R."/>
            <person name="Andreopoulos W."/>
            <person name="Labutti K."/>
            <person name="Pangilinan J."/>
            <person name="Ruiz-Duenas F.J."/>
            <person name="Barrasa J.M."/>
            <person name="Sanchez-Garcia M."/>
            <person name="Camarero S."/>
            <person name="Miyauchi S."/>
            <person name="Serrano A."/>
            <person name="Linde D."/>
            <person name="Babiker R."/>
            <person name="Drula E."/>
            <person name="Ayuso-Fernandez I."/>
            <person name="Pacheco R."/>
            <person name="Padilla G."/>
            <person name="Ferreira P."/>
            <person name="Barriuso J."/>
            <person name="Kellner H."/>
            <person name="Castanera R."/>
            <person name="Alfaro M."/>
            <person name="Ramirez L."/>
            <person name="Pisabarro A.G."/>
            <person name="Kuo A."/>
            <person name="Tritt A."/>
            <person name="Lipzen A."/>
            <person name="He G."/>
            <person name="Yan M."/>
            <person name="Ng V."/>
            <person name="Cullen D."/>
            <person name="Martin F."/>
            <person name="Rosso M.-N."/>
            <person name="Henrissat B."/>
            <person name="Hibbett D."/>
            <person name="Martinez A.T."/>
            <person name="Grigoriev I.V."/>
        </authorList>
    </citation>
    <scope>NUCLEOTIDE SEQUENCE</scope>
    <source>
        <strain evidence="9">AH 40177</strain>
    </source>
</reference>
<feature type="domain" description="Chorein N-terminal" evidence="5">
    <location>
        <begin position="9"/>
        <end position="804"/>
    </location>
</feature>